<keyword evidence="1" id="KW-1133">Transmembrane helix</keyword>
<evidence type="ECO:0000313" key="2">
    <source>
        <dbReference type="EMBL" id="QYC11817.1"/>
    </source>
</evidence>
<organism evidence="2 3">
    <name type="scientific">Brevundimonas nasdae</name>
    <dbReference type="NCBI Taxonomy" id="172043"/>
    <lineage>
        <taxon>Bacteria</taxon>
        <taxon>Pseudomonadati</taxon>
        <taxon>Pseudomonadota</taxon>
        <taxon>Alphaproteobacteria</taxon>
        <taxon>Caulobacterales</taxon>
        <taxon>Caulobacteraceae</taxon>
        <taxon>Brevundimonas</taxon>
    </lineage>
</organism>
<accession>A0ABX8TLT3</accession>
<dbReference type="Proteomes" id="UP000824334">
    <property type="component" value="Chromosome"/>
</dbReference>
<evidence type="ECO:0000313" key="3">
    <source>
        <dbReference type="Proteomes" id="UP000824334"/>
    </source>
</evidence>
<gene>
    <name evidence="2" type="ORF">KWG56_07665</name>
</gene>
<feature type="transmembrane region" description="Helical" evidence="1">
    <location>
        <begin position="111"/>
        <end position="129"/>
    </location>
</feature>
<keyword evidence="3" id="KW-1185">Reference proteome</keyword>
<sequence length="135" mass="14052">MSVDEYDPMIERLFAKTTPLPDEALFAAELAVRMEKRSRWRTLALTAAGVVGGGVAVREVVQFNFKSSAHQAASLSDSVRAVAATAQGATQSGLDGLGIGSFDLMSGSGMMAFWIVAGALFALLAAGAVKLSQDV</sequence>
<keyword evidence="1" id="KW-0472">Membrane</keyword>
<dbReference type="EMBL" id="CP080034">
    <property type="protein sequence ID" value="QYC11817.1"/>
    <property type="molecule type" value="Genomic_DNA"/>
</dbReference>
<evidence type="ECO:0000256" key="1">
    <source>
        <dbReference type="SAM" id="Phobius"/>
    </source>
</evidence>
<dbReference type="RefSeq" id="WP_219354330.1">
    <property type="nucleotide sequence ID" value="NZ_CP080034.1"/>
</dbReference>
<proteinExistence type="predicted"/>
<protein>
    <submittedName>
        <fullName evidence="2">Uncharacterized protein</fullName>
    </submittedName>
</protein>
<feature type="transmembrane region" description="Helical" evidence="1">
    <location>
        <begin position="43"/>
        <end position="61"/>
    </location>
</feature>
<dbReference type="GeneID" id="94375138"/>
<name>A0ABX8TLT3_9CAUL</name>
<reference evidence="2 3" key="1">
    <citation type="submission" date="2021-07" db="EMBL/GenBank/DDBJ databases">
        <title>Isolation and characterization of bacteria from a gold mining with a capacity of golden bioaccumulation.</title>
        <authorList>
            <person name="Yang X.J."/>
        </authorList>
    </citation>
    <scope>NUCLEOTIDE SEQUENCE [LARGE SCALE GENOMIC DNA]</scope>
    <source>
        <strain evidence="2 3">Au29</strain>
    </source>
</reference>
<keyword evidence="1" id="KW-0812">Transmembrane</keyword>